<dbReference type="InterPro" id="IPR044730">
    <property type="entry name" value="RNase_H-like_dom_plant"/>
</dbReference>
<dbReference type="RefSeq" id="XP_018825988.1">
    <property type="nucleotide sequence ID" value="XM_018970443.1"/>
</dbReference>
<dbReference type="InterPro" id="IPR012337">
    <property type="entry name" value="RNaseH-like_sf"/>
</dbReference>
<evidence type="ECO:0000313" key="2">
    <source>
        <dbReference type="Proteomes" id="UP000235220"/>
    </source>
</evidence>
<keyword evidence="2" id="KW-1185">Reference proteome</keyword>
<dbReference type="InterPro" id="IPR052929">
    <property type="entry name" value="RNase_H-like_EbsB-rel"/>
</dbReference>
<proteinExistence type="predicted"/>
<evidence type="ECO:0000313" key="3">
    <source>
        <dbReference type="RefSeq" id="XP_018825988.1"/>
    </source>
</evidence>
<dbReference type="KEGG" id="jre:108994991"/>
<organism evidence="2 3">
    <name type="scientific">Juglans regia</name>
    <name type="common">English walnut</name>
    <dbReference type="NCBI Taxonomy" id="51240"/>
    <lineage>
        <taxon>Eukaryota</taxon>
        <taxon>Viridiplantae</taxon>
        <taxon>Streptophyta</taxon>
        <taxon>Embryophyta</taxon>
        <taxon>Tracheophyta</taxon>
        <taxon>Spermatophyta</taxon>
        <taxon>Magnoliopsida</taxon>
        <taxon>eudicotyledons</taxon>
        <taxon>Gunneridae</taxon>
        <taxon>Pentapetalae</taxon>
        <taxon>rosids</taxon>
        <taxon>fabids</taxon>
        <taxon>Fagales</taxon>
        <taxon>Juglandaceae</taxon>
        <taxon>Juglans</taxon>
    </lineage>
</organism>
<dbReference type="SUPFAM" id="SSF53098">
    <property type="entry name" value="Ribonuclease H-like"/>
    <property type="match status" value="1"/>
</dbReference>
<dbReference type="AlphaFoldDB" id="A0A2I4F2W9"/>
<dbReference type="PANTHER" id="PTHR47074:SF48">
    <property type="entry name" value="POLYNUCLEOTIDYL TRANSFERASE, RIBONUCLEASE H-LIKE SUPERFAMILY PROTEIN"/>
    <property type="match status" value="1"/>
</dbReference>
<dbReference type="Gramene" id="Jr07_19590_p1">
    <property type="protein sequence ID" value="cds.Jr07_19590_p1"/>
    <property type="gene ID" value="Jr07_19590"/>
</dbReference>
<dbReference type="OrthoDB" id="1001181at2759"/>
<dbReference type="InterPro" id="IPR036397">
    <property type="entry name" value="RNaseH_sf"/>
</dbReference>
<feature type="region of interest" description="Disordered" evidence="1">
    <location>
        <begin position="141"/>
        <end position="182"/>
    </location>
</feature>
<dbReference type="GO" id="GO:0003676">
    <property type="term" value="F:nucleic acid binding"/>
    <property type="evidence" value="ECO:0007669"/>
    <property type="project" value="InterPro"/>
</dbReference>
<dbReference type="GO" id="GO:0004523">
    <property type="term" value="F:RNA-DNA hybrid ribonuclease activity"/>
    <property type="evidence" value="ECO:0007669"/>
    <property type="project" value="InterPro"/>
</dbReference>
<protein>
    <submittedName>
        <fullName evidence="3">Uncharacterized protein LOC108994991</fullName>
    </submittedName>
</protein>
<dbReference type="Proteomes" id="UP000235220">
    <property type="component" value="Chromosome 7"/>
</dbReference>
<name>A0A2I4F2W9_JUGRE</name>
<dbReference type="GeneID" id="108994991"/>
<evidence type="ECO:0000256" key="1">
    <source>
        <dbReference type="SAM" id="MobiDB-lite"/>
    </source>
</evidence>
<dbReference type="Gene3D" id="3.30.420.10">
    <property type="entry name" value="Ribonuclease H-like superfamily/Ribonuclease H"/>
    <property type="match status" value="1"/>
</dbReference>
<gene>
    <name evidence="3" type="primary">LOC108994991</name>
</gene>
<dbReference type="InterPro" id="IPR002156">
    <property type="entry name" value="RNaseH_domain"/>
</dbReference>
<dbReference type="PANTHER" id="PTHR47074">
    <property type="entry name" value="BNAC02G40300D PROTEIN"/>
    <property type="match status" value="1"/>
</dbReference>
<dbReference type="CDD" id="cd06222">
    <property type="entry name" value="RNase_H_like"/>
    <property type="match status" value="1"/>
</dbReference>
<accession>A0A2I4F2W9</accession>
<sequence>MGIGIVIRDEMREALTACCDQKKYVQHPATAECMALWKAMEISRDLGFHRVIFEGDAQNIVRAINEDNTDYPSYGSIIHDAKKMLQQQQGWKVQYVHRTSNEVAHKLAKQALCLESELIWMEVMPTFISDRIDTEKQCIDDITQRSSDAEEFGGPDDGNKENRGASSEMEKATARTFEAEPG</sequence>
<feature type="compositionally biased region" description="Basic and acidic residues" evidence="1">
    <location>
        <begin position="157"/>
        <end position="173"/>
    </location>
</feature>
<reference evidence="3" key="1">
    <citation type="submission" date="2025-08" db="UniProtKB">
        <authorList>
            <consortium name="RefSeq"/>
        </authorList>
    </citation>
    <scope>IDENTIFICATION</scope>
    <source>
        <tissue evidence="3">Leaves</tissue>
    </source>
</reference>
<dbReference type="Pfam" id="PF13456">
    <property type="entry name" value="RVT_3"/>
    <property type="match status" value="1"/>
</dbReference>